<evidence type="ECO:0000313" key="6">
    <source>
        <dbReference type="Proteomes" id="UP000434957"/>
    </source>
</evidence>
<gene>
    <name evidence="3" type="ORF">PR001_g4574</name>
    <name evidence="2" type="ORF">PR002_g4794</name>
    <name evidence="4" type="ORF">PR003_g8595</name>
</gene>
<evidence type="ECO:0000313" key="5">
    <source>
        <dbReference type="Proteomes" id="UP000429607"/>
    </source>
</evidence>
<feature type="region of interest" description="Disordered" evidence="1">
    <location>
        <begin position="1"/>
        <end position="43"/>
    </location>
</feature>
<dbReference type="OrthoDB" id="128883at2759"/>
<evidence type="ECO:0000256" key="1">
    <source>
        <dbReference type="SAM" id="MobiDB-lite"/>
    </source>
</evidence>
<reference evidence="4 6" key="1">
    <citation type="submission" date="2018-08" db="EMBL/GenBank/DDBJ databases">
        <title>Genomic investigation of the strawberry pathogen Phytophthora fragariae indicates pathogenicity is determined by transcriptional variation in three key races.</title>
        <authorList>
            <person name="Adams T.M."/>
            <person name="Armitage A.D."/>
            <person name="Sobczyk M.K."/>
            <person name="Bates H.J."/>
            <person name="Dunwell J.M."/>
            <person name="Nellist C.F."/>
            <person name="Harrison R.J."/>
        </authorList>
    </citation>
    <scope>NUCLEOTIDE SEQUENCE [LARGE SCALE GENOMIC DNA]</scope>
    <source>
        <strain evidence="3 5">SCRP249</strain>
        <strain evidence="2 7">SCRP324</strain>
        <strain evidence="4 6">SCRP333</strain>
    </source>
</reference>
<organism evidence="4 6">
    <name type="scientific">Phytophthora rubi</name>
    <dbReference type="NCBI Taxonomy" id="129364"/>
    <lineage>
        <taxon>Eukaryota</taxon>
        <taxon>Sar</taxon>
        <taxon>Stramenopiles</taxon>
        <taxon>Oomycota</taxon>
        <taxon>Peronosporomycetes</taxon>
        <taxon>Peronosporales</taxon>
        <taxon>Peronosporaceae</taxon>
        <taxon>Phytophthora</taxon>
    </lineage>
</organism>
<evidence type="ECO:0000313" key="2">
    <source>
        <dbReference type="EMBL" id="KAE9040782.1"/>
    </source>
</evidence>
<dbReference type="Proteomes" id="UP000435112">
    <property type="component" value="Unassembled WGS sequence"/>
</dbReference>
<protein>
    <submittedName>
        <fullName evidence="4">Uncharacterized protein</fullName>
    </submittedName>
</protein>
<accession>A0A6A4FIH4</accession>
<proteinExistence type="predicted"/>
<sequence>METNPESSGDESDATVVLEFAGADDSGEGPIGSAEDTPNIPASMEAVEIAAVTPSEMMSSSAQHLLPSTDSDIPPPASLTPTGNDRESDVSLDIGSDAGDAVIPVLLPPVNKLANSSIAYYDTLREAEQALHGYNSVTYTYDTGYLSPFVLGKVYKCRSHVGCKYRFKL</sequence>
<evidence type="ECO:0000313" key="4">
    <source>
        <dbReference type="EMBL" id="KAE9344179.1"/>
    </source>
</evidence>
<feature type="compositionally biased region" description="Polar residues" evidence="1">
    <location>
        <begin position="57"/>
        <end position="71"/>
    </location>
</feature>
<dbReference type="EMBL" id="QXFT01000430">
    <property type="protein sequence ID" value="KAE9344179.1"/>
    <property type="molecule type" value="Genomic_DNA"/>
</dbReference>
<dbReference type="Proteomes" id="UP000434957">
    <property type="component" value="Unassembled WGS sequence"/>
</dbReference>
<keyword evidence="6" id="KW-1185">Reference proteome</keyword>
<name>A0A6A4FIH4_9STRA</name>
<comment type="caution">
    <text evidence="4">The sequence shown here is derived from an EMBL/GenBank/DDBJ whole genome shotgun (WGS) entry which is preliminary data.</text>
</comment>
<dbReference type="Proteomes" id="UP000429607">
    <property type="component" value="Unassembled WGS sequence"/>
</dbReference>
<dbReference type="EMBL" id="QXFU01000193">
    <property type="protein sequence ID" value="KAE9040782.1"/>
    <property type="molecule type" value="Genomic_DNA"/>
</dbReference>
<evidence type="ECO:0000313" key="3">
    <source>
        <dbReference type="EMBL" id="KAE9046402.1"/>
    </source>
</evidence>
<feature type="region of interest" description="Disordered" evidence="1">
    <location>
        <begin position="57"/>
        <end position="93"/>
    </location>
</feature>
<dbReference type="EMBL" id="QXFV01000189">
    <property type="protein sequence ID" value="KAE9046402.1"/>
    <property type="molecule type" value="Genomic_DNA"/>
</dbReference>
<dbReference type="AlphaFoldDB" id="A0A6A4FIH4"/>
<evidence type="ECO:0000313" key="7">
    <source>
        <dbReference type="Proteomes" id="UP000435112"/>
    </source>
</evidence>